<sequence length="505" mass="56197">MPPYSNGAVNQLHKLSMRRGGPPGAGTTTPLALQRSEFEDFANAYRPTLDVSRTSRQEPGKSVEETKVDFGRSIKKLMKRPQGSPSVQNKNKKSIQRTPTLAPSTSGHQERERSVTSDVRPISEKKPKRPLSANIETTLLPPQPKTSLGPTMMPSMLDTNLAKTEVPLPPQQSPVLASGPKTSKPPVKVPKNESGDHLRLPPPESATAPPVVVHTPAVPKPIPVKKKVSIQEDNRRSGTDFSSDAHCLIISGNNIGRFLPPRHNPDPILSMRVIPIPERKYHVILEFEESPDPPQRMTSPSGLTVVAPDVYPSSRDQMHLFSWLRESHVAAVGMLLGNVEKMTDFPFVTYLVVNGGRHELSQKLQGIESRQIPESLRRRLFLAGYEEPVTITKPPLTFPEKPTSEKTGYVVSLYQVLPGEDGLKFEQNWVMWTGARQLYRTAPDYMGLKRISVHKSVLPTKVINYCLLCEFSNIMDHLTDACVMIDHLRARCCGFTGIYRILESL</sequence>
<accession>A0A4Y2FLR0</accession>
<evidence type="ECO:0000256" key="1">
    <source>
        <dbReference type="SAM" id="MobiDB-lite"/>
    </source>
</evidence>
<dbReference type="PANTHER" id="PTHR22198:SF1">
    <property type="entry name" value="FERM DOMAIN-CONTAINING PROTEIN"/>
    <property type="match status" value="1"/>
</dbReference>
<proteinExistence type="predicted"/>
<dbReference type="Proteomes" id="UP000499080">
    <property type="component" value="Unassembled WGS sequence"/>
</dbReference>
<keyword evidence="4" id="KW-1185">Reference proteome</keyword>
<feature type="compositionally biased region" description="Polar residues" evidence="1">
    <location>
        <begin position="96"/>
        <end position="107"/>
    </location>
</feature>
<reference evidence="3 4" key="1">
    <citation type="journal article" date="2019" name="Sci. Rep.">
        <title>Orb-weaving spider Araneus ventricosus genome elucidates the spidroin gene catalogue.</title>
        <authorList>
            <person name="Kono N."/>
            <person name="Nakamura H."/>
            <person name="Ohtoshi R."/>
            <person name="Moran D.A.P."/>
            <person name="Shinohara A."/>
            <person name="Yoshida Y."/>
            <person name="Fujiwara M."/>
            <person name="Mori M."/>
            <person name="Tomita M."/>
            <person name="Arakawa K."/>
        </authorList>
    </citation>
    <scope>NUCLEOTIDE SEQUENCE [LARGE SCALE GENOMIC DNA]</scope>
</reference>
<evidence type="ECO:0000313" key="4">
    <source>
        <dbReference type="Proteomes" id="UP000499080"/>
    </source>
</evidence>
<dbReference type="AlphaFoldDB" id="A0A4Y2FLR0"/>
<dbReference type="EMBL" id="BGPR01000988">
    <property type="protein sequence ID" value="GBM42171.1"/>
    <property type="molecule type" value="Genomic_DNA"/>
</dbReference>
<evidence type="ECO:0000313" key="3">
    <source>
        <dbReference type="EMBL" id="GBM42171.1"/>
    </source>
</evidence>
<protein>
    <recommendedName>
        <fullName evidence="2">DUF7153 domain-containing protein</fullName>
    </recommendedName>
</protein>
<dbReference type="PANTHER" id="PTHR22198">
    <property type="entry name" value="FERM DOMAIN-CONTAINING PROTEIN"/>
    <property type="match status" value="1"/>
</dbReference>
<name>A0A4Y2FLR0_ARAVE</name>
<feature type="compositionally biased region" description="Basic and acidic residues" evidence="1">
    <location>
        <begin position="53"/>
        <end position="72"/>
    </location>
</feature>
<dbReference type="InterPro" id="IPR055577">
    <property type="entry name" value="DUF7153"/>
</dbReference>
<feature type="compositionally biased region" description="Low complexity" evidence="1">
    <location>
        <begin position="206"/>
        <end position="217"/>
    </location>
</feature>
<gene>
    <name evidence="3" type="ORF">AVEN_182941_1</name>
</gene>
<organism evidence="3 4">
    <name type="scientific">Araneus ventricosus</name>
    <name type="common">Orbweaver spider</name>
    <name type="synonym">Epeira ventricosa</name>
    <dbReference type="NCBI Taxonomy" id="182803"/>
    <lineage>
        <taxon>Eukaryota</taxon>
        <taxon>Metazoa</taxon>
        <taxon>Ecdysozoa</taxon>
        <taxon>Arthropoda</taxon>
        <taxon>Chelicerata</taxon>
        <taxon>Arachnida</taxon>
        <taxon>Araneae</taxon>
        <taxon>Araneomorphae</taxon>
        <taxon>Entelegynae</taxon>
        <taxon>Araneoidea</taxon>
        <taxon>Araneidae</taxon>
        <taxon>Araneus</taxon>
    </lineage>
</organism>
<feature type="domain" description="DUF7153" evidence="2">
    <location>
        <begin position="332"/>
        <end position="500"/>
    </location>
</feature>
<feature type="compositionally biased region" description="Basic and acidic residues" evidence="1">
    <location>
        <begin position="108"/>
        <end position="125"/>
    </location>
</feature>
<feature type="compositionally biased region" description="Basic and acidic residues" evidence="1">
    <location>
        <begin position="190"/>
        <end position="199"/>
    </location>
</feature>
<comment type="caution">
    <text evidence="3">The sequence shown here is derived from an EMBL/GenBank/DDBJ whole genome shotgun (WGS) entry which is preliminary data.</text>
</comment>
<evidence type="ECO:0000259" key="2">
    <source>
        <dbReference type="Pfam" id="PF23672"/>
    </source>
</evidence>
<dbReference type="OrthoDB" id="6060890at2759"/>
<feature type="region of interest" description="Disordered" evidence="1">
    <location>
        <begin position="1"/>
        <end position="32"/>
    </location>
</feature>
<dbReference type="Pfam" id="PF23672">
    <property type="entry name" value="DUF7153"/>
    <property type="match status" value="1"/>
</dbReference>
<feature type="region of interest" description="Disordered" evidence="1">
    <location>
        <begin position="44"/>
        <end position="218"/>
    </location>
</feature>